<dbReference type="EMBL" id="LAZR01006546">
    <property type="protein sequence ID" value="KKM91350.1"/>
    <property type="molecule type" value="Genomic_DNA"/>
</dbReference>
<sequence>MKKLALALFIILALATVAIADYRESFRKEFLMSPWATTQSRVNACIECHTSVTMREDLRG</sequence>
<evidence type="ECO:0000313" key="1">
    <source>
        <dbReference type="EMBL" id="KKM91350.1"/>
    </source>
</evidence>
<comment type="caution">
    <text evidence="1">The sequence shown here is derived from an EMBL/GenBank/DDBJ whole genome shotgun (WGS) entry which is preliminary data.</text>
</comment>
<feature type="non-terminal residue" evidence="1">
    <location>
        <position position="60"/>
    </location>
</feature>
<dbReference type="AlphaFoldDB" id="A0A0F9NRA5"/>
<name>A0A0F9NRA5_9ZZZZ</name>
<accession>A0A0F9NRA5</accession>
<reference evidence="1" key="1">
    <citation type="journal article" date="2015" name="Nature">
        <title>Complex archaea that bridge the gap between prokaryotes and eukaryotes.</title>
        <authorList>
            <person name="Spang A."/>
            <person name="Saw J.H."/>
            <person name="Jorgensen S.L."/>
            <person name="Zaremba-Niedzwiedzka K."/>
            <person name="Martijn J."/>
            <person name="Lind A.E."/>
            <person name="van Eijk R."/>
            <person name="Schleper C."/>
            <person name="Guy L."/>
            <person name="Ettema T.J."/>
        </authorList>
    </citation>
    <scope>NUCLEOTIDE SEQUENCE</scope>
</reference>
<organism evidence="1">
    <name type="scientific">marine sediment metagenome</name>
    <dbReference type="NCBI Taxonomy" id="412755"/>
    <lineage>
        <taxon>unclassified sequences</taxon>
        <taxon>metagenomes</taxon>
        <taxon>ecological metagenomes</taxon>
    </lineage>
</organism>
<gene>
    <name evidence="1" type="ORF">LCGC14_1229470</name>
</gene>
<proteinExistence type="predicted"/>
<protein>
    <submittedName>
        <fullName evidence="1">Uncharacterized protein</fullName>
    </submittedName>
</protein>